<dbReference type="AlphaFoldDB" id="A0A1G2NUU5"/>
<keyword evidence="2" id="KW-0648">Protein biosynthesis</keyword>
<comment type="catalytic activity">
    <reaction evidence="2">
        <text>N-terminal N-formyl-L-methionyl-[peptide] + H2O = N-terminal L-methionyl-[peptide] + formate</text>
        <dbReference type="Rhea" id="RHEA:24420"/>
        <dbReference type="Rhea" id="RHEA-COMP:10639"/>
        <dbReference type="Rhea" id="RHEA-COMP:10640"/>
        <dbReference type="ChEBI" id="CHEBI:15377"/>
        <dbReference type="ChEBI" id="CHEBI:15740"/>
        <dbReference type="ChEBI" id="CHEBI:49298"/>
        <dbReference type="ChEBI" id="CHEBI:64731"/>
        <dbReference type="EC" id="3.5.1.88"/>
    </reaction>
</comment>
<dbReference type="EMBL" id="MHSH01000062">
    <property type="protein sequence ID" value="OHA39860.1"/>
    <property type="molecule type" value="Genomic_DNA"/>
</dbReference>
<evidence type="ECO:0000313" key="5">
    <source>
        <dbReference type="Proteomes" id="UP000176429"/>
    </source>
</evidence>
<dbReference type="Gene3D" id="3.90.45.10">
    <property type="entry name" value="Peptide deformylase"/>
    <property type="match status" value="1"/>
</dbReference>
<dbReference type="InterPro" id="IPR036821">
    <property type="entry name" value="Peptide_deformylase_sf"/>
</dbReference>
<dbReference type="Pfam" id="PF01327">
    <property type="entry name" value="Pep_deformylase"/>
    <property type="match status" value="1"/>
</dbReference>
<dbReference type="PRINTS" id="PR01576">
    <property type="entry name" value="PDEFORMYLASE"/>
</dbReference>
<dbReference type="PANTHER" id="PTHR10458:SF22">
    <property type="entry name" value="PEPTIDE DEFORMYLASE"/>
    <property type="match status" value="1"/>
</dbReference>
<evidence type="ECO:0000256" key="1">
    <source>
        <dbReference type="ARBA" id="ARBA00010759"/>
    </source>
</evidence>
<dbReference type="InterPro" id="IPR023635">
    <property type="entry name" value="Peptide_deformylase"/>
</dbReference>
<reference evidence="4 5" key="1">
    <citation type="journal article" date="2016" name="Nat. Commun.">
        <title>Thousands of microbial genomes shed light on interconnected biogeochemical processes in an aquifer system.</title>
        <authorList>
            <person name="Anantharaman K."/>
            <person name="Brown C.T."/>
            <person name="Hug L.A."/>
            <person name="Sharon I."/>
            <person name="Castelle C.J."/>
            <person name="Probst A.J."/>
            <person name="Thomas B.C."/>
            <person name="Singh A."/>
            <person name="Wilkins M.J."/>
            <person name="Karaoz U."/>
            <person name="Brodie E.L."/>
            <person name="Williams K.H."/>
            <person name="Hubbard S.S."/>
            <person name="Banfield J.F."/>
        </authorList>
    </citation>
    <scope>NUCLEOTIDE SEQUENCE [LARGE SCALE GENOMIC DNA]</scope>
</reference>
<protein>
    <recommendedName>
        <fullName evidence="2">Peptide deformylase</fullName>
        <shortName evidence="2">PDF</shortName>
        <ecNumber evidence="2">3.5.1.88</ecNumber>
    </recommendedName>
    <alternativeName>
        <fullName evidence="2">Polypeptide deformylase</fullName>
    </alternativeName>
</protein>
<keyword evidence="2" id="KW-0378">Hydrolase</keyword>
<evidence type="ECO:0000256" key="3">
    <source>
        <dbReference type="SAM" id="MobiDB-lite"/>
    </source>
</evidence>
<dbReference type="HAMAP" id="MF_00163">
    <property type="entry name" value="Pep_deformylase"/>
    <property type="match status" value="1"/>
</dbReference>
<feature type="binding site" evidence="2">
    <location>
        <position position="127"/>
    </location>
    <ligand>
        <name>Fe cation</name>
        <dbReference type="ChEBI" id="CHEBI:24875"/>
    </ligand>
</feature>
<feature type="region of interest" description="Disordered" evidence="3">
    <location>
        <begin position="189"/>
        <end position="212"/>
    </location>
</feature>
<dbReference type="Proteomes" id="UP000176429">
    <property type="component" value="Unassembled WGS sequence"/>
</dbReference>
<sequence>MTEIVSRDNPILRKKTQDIKISEIASSKIQKIISRMKKALDSQDDGVAIAAPQIGEPYSIFVISPKVFGELKEYSSGNETASPKNAAENENGEIDAASLAKNSEHLVFINPKIVKLSKQKKMSREGCLSVRWLYGKVKRSTKAAVRAYDEKGNKFERGGSRLLAQIFQHETDHLKGVIFTDKASVLQNLPPENSPTELKKSDGILSKNQIIQ</sequence>
<comment type="caution">
    <text evidence="4">The sequence shown here is derived from an EMBL/GenBank/DDBJ whole genome shotgun (WGS) entry which is preliminary data.</text>
</comment>
<dbReference type="EC" id="3.5.1.88" evidence="2"/>
<comment type="function">
    <text evidence="2">Removes the formyl group from the N-terminal Met of newly synthesized proteins. Requires at least a dipeptide for an efficient rate of reaction. N-terminal L-methionine is a prerequisite for activity but the enzyme has broad specificity at other positions.</text>
</comment>
<keyword evidence="2" id="KW-0408">Iron</keyword>
<dbReference type="GO" id="GO:0006412">
    <property type="term" value="P:translation"/>
    <property type="evidence" value="ECO:0007669"/>
    <property type="project" value="UniProtKB-UniRule"/>
</dbReference>
<comment type="similarity">
    <text evidence="1 2">Belongs to the polypeptide deformylase family.</text>
</comment>
<dbReference type="GO" id="GO:0042586">
    <property type="term" value="F:peptide deformylase activity"/>
    <property type="evidence" value="ECO:0007669"/>
    <property type="project" value="UniProtKB-UniRule"/>
</dbReference>
<name>A0A1G2NUU5_9BACT</name>
<dbReference type="SUPFAM" id="SSF56420">
    <property type="entry name" value="Peptide deformylase"/>
    <property type="match status" value="1"/>
</dbReference>
<dbReference type="CDD" id="cd00487">
    <property type="entry name" value="Pep_deformylase"/>
    <property type="match status" value="1"/>
</dbReference>
<evidence type="ECO:0000256" key="2">
    <source>
        <dbReference type="HAMAP-Rule" id="MF_00163"/>
    </source>
</evidence>
<feature type="active site" evidence="2">
    <location>
        <position position="170"/>
    </location>
</feature>
<feature type="binding site" evidence="2">
    <location>
        <position position="173"/>
    </location>
    <ligand>
        <name>Fe cation</name>
        <dbReference type="ChEBI" id="CHEBI:24875"/>
    </ligand>
</feature>
<dbReference type="PIRSF" id="PIRSF004749">
    <property type="entry name" value="Pep_def"/>
    <property type="match status" value="1"/>
</dbReference>
<dbReference type="PANTHER" id="PTHR10458">
    <property type="entry name" value="PEPTIDE DEFORMYLASE"/>
    <property type="match status" value="1"/>
</dbReference>
<evidence type="ECO:0000313" key="4">
    <source>
        <dbReference type="EMBL" id="OHA39860.1"/>
    </source>
</evidence>
<gene>
    <name evidence="2" type="primary">def</name>
    <name evidence="4" type="ORF">A3H68_00735</name>
</gene>
<dbReference type="GO" id="GO:0046872">
    <property type="term" value="F:metal ion binding"/>
    <property type="evidence" value="ECO:0007669"/>
    <property type="project" value="UniProtKB-KW"/>
</dbReference>
<organism evidence="4 5">
    <name type="scientific">Candidatus Taylorbacteria bacterium RIFCSPLOWO2_02_FULL_46_40</name>
    <dbReference type="NCBI Taxonomy" id="1802329"/>
    <lineage>
        <taxon>Bacteria</taxon>
        <taxon>Candidatus Tayloriibacteriota</taxon>
    </lineage>
</organism>
<proteinExistence type="inferred from homology"/>
<keyword evidence="2" id="KW-0479">Metal-binding</keyword>
<feature type="binding site" evidence="2">
    <location>
        <position position="169"/>
    </location>
    <ligand>
        <name>Fe cation</name>
        <dbReference type="ChEBI" id="CHEBI:24875"/>
    </ligand>
</feature>
<accession>A0A1G2NUU5</accession>
<comment type="cofactor">
    <cofactor evidence="2">
        <name>Fe(2+)</name>
        <dbReference type="ChEBI" id="CHEBI:29033"/>
    </cofactor>
    <text evidence="2">Binds 1 Fe(2+) ion.</text>
</comment>